<evidence type="ECO:0008006" key="4">
    <source>
        <dbReference type="Google" id="ProtNLM"/>
    </source>
</evidence>
<dbReference type="Pfam" id="PF13692">
    <property type="entry name" value="Glyco_trans_1_4"/>
    <property type="match status" value="1"/>
</dbReference>
<dbReference type="Proteomes" id="UP000186143">
    <property type="component" value="Unassembled WGS sequence"/>
</dbReference>
<dbReference type="STRING" id="1672749.BJF92_07260"/>
<evidence type="ECO:0000256" key="1">
    <source>
        <dbReference type="SAM" id="MobiDB-lite"/>
    </source>
</evidence>
<dbReference type="CDD" id="cd00761">
    <property type="entry name" value="Glyco_tranf_GTA_type"/>
    <property type="match status" value="1"/>
</dbReference>
<feature type="compositionally biased region" description="Basic and acidic residues" evidence="1">
    <location>
        <begin position="722"/>
        <end position="733"/>
    </location>
</feature>
<dbReference type="CDD" id="cd03801">
    <property type="entry name" value="GT4_PimA-like"/>
    <property type="match status" value="1"/>
</dbReference>
<gene>
    <name evidence="2" type="ORF">BJF92_07260</name>
</gene>
<comment type="caution">
    <text evidence="2">The sequence shown here is derived from an EMBL/GenBank/DDBJ whole genome shotgun (WGS) entry which is preliminary data.</text>
</comment>
<dbReference type="OrthoDB" id="9790710at2"/>
<dbReference type="AlphaFoldDB" id="A0A1Q9AD14"/>
<dbReference type="Gene3D" id="3.90.550.10">
    <property type="entry name" value="Spore Coat Polysaccharide Biosynthesis Protein SpsA, Chain A"/>
    <property type="match status" value="1"/>
</dbReference>
<dbReference type="SUPFAM" id="SSF53448">
    <property type="entry name" value="Nucleotide-diphospho-sugar transferases"/>
    <property type="match status" value="1"/>
</dbReference>
<evidence type="ECO:0000313" key="3">
    <source>
        <dbReference type="Proteomes" id="UP000186143"/>
    </source>
</evidence>
<dbReference type="RefSeq" id="WP_143524164.1">
    <property type="nucleotide sequence ID" value="NZ_MKIO01000042.1"/>
</dbReference>
<sequence>MKLDGGETQARRAAFDVSILLTLRDEARHVLRTLLSLEEAVAYARQSGATFELVIVLDQADRETSAIVQTYDYGAFDGASLVEVGHASPALSRNDGVRAARGTHIAMAEAGVLVSFDFYARMLAAAGARERPAILFPDYVIGFGETAAIVKFYGPEQIGIGDFFAQNPYDGAPLFCHRSLFDDLRFADVGDDARFAYEDWHFNSECLARGHEILTVAGTVVFRRERAQVALARQARALAKPAVPPSRLFRPYTYLRLTAPAFDRHPPAGALPAALPAEAFMRQPGMVDLVAAANRIDPGINLERLLRGTVRSNLPADRQAAEAYFHLCRAVAGLQFTDVFLLPFLTAGGGEKYLISIAEALVDLEPGSRCLFLAGQPFGEAAWLDRLPEGSIFVDLTTLTATPISMDAIQLVTLRLLQNIVGVRRIHVKHSYYGDGFLKQSAAKIGGAEIYQYYFCDPAGEFFGQDFRNGYAFDVISEAADVIHAIVSDHARHLADAVDRIGLPIAEKAHVLYALCEPFATEPLRGAQPPHKRLMWASRIDGQKRPDLLPLIARQLARERPDIVIEVFGTQTDARFDPAAFDGLPNLVHRGPFTRFDALPLEAYDALLYTAAYDGLPNIILEAAAAGLPVLAPDVGGIGEFIDEETGILIDSPVGREAVADNYVKAIGALYDGWPEALERAARASDRLRRRHSRAAYRKRIGEIFKPVSALAGPPSDSIEPSDGHRLSEQAGS</sequence>
<dbReference type="SUPFAM" id="SSF53756">
    <property type="entry name" value="UDP-Glycosyltransferase/glycogen phosphorylase"/>
    <property type="match status" value="1"/>
</dbReference>
<protein>
    <recommendedName>
        <fullName evidence="4">Glycosyltransferase</fullName>
    </recommendedName>
</protein>
<proteinExistence type="predicted"/>
<evidence type="ECO:0000313" key="2">
    <source>
        <dbReference type="EMBL" id="OLP52777.1"/>
    </source>
</evidence>
<reference evidence="2 3" key="1">
    <citation type="submission" date="2016-09" db="EMBL/GenBank/DDBJ databases">
        <title>Rhizobium sp. nov., a novel species isolated from the rice rhizosphere.</title>
        <authorList>
            <person name="Zhao J."/>
            <person name="Zhang X."/>
        </authorList>
    </citation>
    <scope>NUCLEOTIDE SEQUENCE [LARGE SCALE GENOMIC DNA]</scope>
    <source>
        <strain evidence="2 3">MH17</strain>
    </source>
</reference>
<dbReference type="EMBL" id="MKIO01000042">
    <property type="protein sequence ID" value="OLP52777.1"/>
    <property type="molecule type" value="Genomic_DNA"/>
</dbReference>
<dbReference type="InterPro" id="IPR029044">
    <property type="entry name" value="Nucleotide-diphossugar_trans"/>
</dbReference>
<dbReference type="PANTHER" id="PTHR12526:SF637">
    <property type="entry name" value="GLYCOSYLTRANSFERASE EPSF-RELATED"/>
    <property type="match status" value="1"/>
</dbReference>
<dbReference type="PANTHER" id="PTHR12526">
    <property type="entry name" value="GLYCOSYLTRANSFERASE"/>
    <property type="match status" value="1"/>
</dbReference>
<name>A0A1Q9AD14_9HYPH</name>
<accession>A0A1Q9AD14</accession>
<organism evidence="2 3">
    <name type="scientific">Xaviernesmea rhizosphaerae</name>
    <dbReference type="NCBI Taxonomy" id="1672749"/>
    <lineage>
        <taxon>Bacteria</taxon>
        <taxon>Pseudomonadati</taxon>
        <taxon>Pseudomonadota</taxon>
        <taxon>Alphaproteobacteria</taxon>
        <taxon>Hyphomicrobiales</taxon>
        <taxon>Rhizobiaceae</taxon>
        <taxon>Rhizobium/Agrobacterium group</taxon>
        <taxon>Xaviernesmea</taxon>
    </lineage>
</organism>
<dbReference type="Gene3D" id="3.40.50.2000">
    <property type="entry name" value="Glycogen Phosphorylase B"/>
    <property type="match status" value="1"/>
</dbReference>
<feature type="region of interest" description="Disordered" evidence="1">
    <location>
        <begin position="708"/>
        <end position="733"/>
    </location>
</feature>